<accession>A0A1T4KN76</accession>
<gene>
    <name evidence="1" type="ORF">SAMN04488128_101222</name>
</gene>
<keyword evidence="2" id="KW-1185">Reference proteome</keyword>
<evidence type="ECO:0000313" key="2">
    <source>
        <dbReference type="Proteomes" id="UP000190367"/>
    </source>
</evidence>
<dbReference type="AlphaFoldDB" id="A0A1T4KN76"/>
<proteinExistence type="predicted"/>
<protein>
    <submittedName>
        <fullName evidence="1">Uncharacterized protein</fullName>
    </submittedName>
</protein>
<reference evidence="2" key="1">
    <citation type="submission" date="2017-02" db="EMBL/GenBank/DDBJ databases">
        <authorList>
            <person name="Varghese N."/>
            <person name="Submissions S."/>
        </authorList>
    </citation>
    <scope>NUCLEOTIDE SEQUENCE [LARGE SCALE GENOMIC DNA]</scope>
    <source>
        <strain evidence="2">DSM 22224</strain>
    </source>
</reference>
<sequence length="34" mass="4097">MRDNNHTIIKTCIHKHKINTLISQNIFDLNLIFF</sequence>
<name>A0A1T4KN76_9BACT</name>
<dbReference type="EMBL" id="FUWZ01000001">
    <property type="protein sequence ID" value="SJZ43864.1"/>
    <property type="molecule type" value="Genomic_DNA"/>
</dbReference>
<evidence type="ECO:0000313" key="1">
    <source>
        <dbReference type="EMBL" id="SJZ43864.1"/>
    </source>
</evidence>
<organism evidence="1 2">
    <name type="scientific">Chitinophaga eiseniae</name>
    <dbReference type="NCBI Taxonomy" id="634771"/>
    <lineage>
        <taxon>Bacteria</taxon>
        <taxon>Pseudomonadati</taxon>
        <taxon>Bacteroidota</taxon>
        <taxon>Chitinophagia</taxon>
        <taxon>Chitinophagales</taxon>
        <taxon>Chitinophagaceae</taxon>
        <taxon>Chitinophaga</taxon>
    </lineage>
</organism>
<dbReference type="Proteomes" id="UP000190367">
    <property type="component" value="Unassembled WGS sequence"/>
</dbReference>